<sequence length="60" mass="6790">MKLHELIIKAHARAHAAELAVQAKRPDCAYDELDKLRILLTEELIPMERPKCESSESSCS</sequence>
<name>X1DWN6_9ZZZZ</name>
<gene>
    <name evidence="1" type="ORF">S03H2_00158</name>
</gene>
<evidence type="ECO:0000313" key="1">
    <source>
        <dbReference type="EMBL" id="GAH25431.1"/>
    </source>
</evidence>
<dbReference type="AlphaFoldDB" id="X1DWN6"/>
<comment type="caution">
    <text evidence="1">The sequence shown here is derived from an EMBL/GenBank/DDBJ whole genome shotgun (WGS) entry which is preliminary data.</text>
</comment>
<accession>X1DWN6</accession>
<organism evidence="1">
    <name type="scientific">marine sediment metagenome</name>
    <dbReference type="NCBI Taxonomy" id="412755"/>
    <lineage>
        <taxon>unclassified sequences</taxon>
        <taxon>metagenomes</taxon>
        <taxon>ecological metagenomes</taxon>
    </lineage>
</organism>
<protein>
    <submittedName>
        <fullName evidence="1">Uncharacterized protein</fullName>
    </submittedName>
</protein>
<reference evidence="1" key="1">
    <citation type="journal article" date="2014" name="Front. Microbiol.">
        <title>High frequency of phylogenetically diverse reductive dehalogenase-homologous genes in deep subseafloor sedimentary metagenomes.</title>
        <authorList>
            <person name="Kawai M."/>
            <person name="Futagami T."/>
            <person name="Toyoda A."/>
            <person name="Takaki Y."/>
            <person name="Nishi S."/>
            <person name="Hori S."/>
            <person name="Arai W."/>
            <person name="Tsubouchi T."/>
            <person name="Morono Y."/>
            <person name="Uchiyama I."/>
            <person name="Ito T."/>
            <person name="Fujiyama A."/>
            <person name="Inagaki F."/>
            <person name="Takami H."/>
        </authorList>
    </citation>
    <scope>NUCLEOTIDE SEQUENCE</scope>
    <source>
        <strain evidence="1">Expedition CK06-06</strain>
    </source>
</reference>
<dbReference type="EMBL" id="BARU01000014">
    <property type="protein sequence ID" value="GAH25431.1"/>
    <property type="molecule type" value="Genomic_DNA"/>
</dbReference>
<proteinExistence type="predicted"/>